<feature type="domain" description="AMMECR1" evidence="1">
    <location>
        <begin position="9"/>
        <end position="206"/>
    </location>
</feature>
<evidence type="ECO:0000313" key="2">
    <source>
        <dbReference type="EMBL" id="KAK9813393.1"/>
    </source>
</evidence>
<keyword evidence="3" id="KW-1185">Reference proteome</keyword>
<dbReference type="NCBIfam" id="TIGR00296">
    <property type="entry name" value="TIGR00296 family protein"/>
    <property type="match status" value="1"/>
</dbReference>
<dbReference type="InterPro" id="IPR023473">
    <property type="entry name" value="AMMECR1"/>
</dbReference>
<dbReference type="InterPro" id="IPR002733">
    <property type="entry name" value="AMMECR1_domain"/>
</dbReference>
<reference evidence="2 3" key="1">
    <citation type="journal article" date="2024" name="Nat. Commun.">
        <title>Phylogenomics reveals the evolutionary origins of lichenization in chlorophyte algae.</title>
        <authorList>
            <person name="Puginier C."/>
            <person name="Libourel C."/>
            <person name="Otte J."/>
            <person name="Skaloud P."/>
            <person name="Haon M."/>
            <person name="Grisel S."/>
            <person name="Petersen M."/>
            <person name="Berrin J.G."/>
            <person name="Delaux P.M."/>
            <person name="Dal Grande F."/>
            <person name="Keller J."/>
        </authorList>
    </citation>
    <scope>NUCLEOTIDE SEQUENCE [LARGE SCALE GENOMIC DNA]</scope>
    <source>
        <strain evidence="2 3">SAG 2036</strain>
    </source>
</reference>
<dbReference type="PANTHER" id="PTHR13016:SF0">
    <property type="entry name" value="AMME SYNDROME CANDIDATE GENE 1 PROTEIN"/>
    <property type="match status" value="1"/>
</dbReference>
<sequence length="228" mass="25363">MQAAQGPQKDPVVLAAGEEHVQFCFDVLSSHFSGSSGPVAYFDEAVCPLFVTWNKEDRRGGTRLRGCIGTLQARNLRTALREYALTSSLKDRRFPPVTSKELPLLHCTVSLLSAFEQAQDWLSWVIGLHGLIIEFDDHMTGHKRSATFLPEVAAHENWTQQQTIDALIRKAGFSGSVTDDLRSSLRITRYRSTTASLTYAEYMQRVMSSNELQTQMKVASPSCVPVPA</sequence>
<evidence type="ECO:0000259" key="1">
    <source>
        <dbReference type="PROSITE" id="PS51112"/>
    </source>
</evidence>
<dbReference type="InterPro" id="IPR036071">
    <property type="entry name" value="AMMECR1_dom_sf"/>
</dbReference>
<proteinExistence type="predicted"/>
<dbReference type="InterPro" id="IPR027485">
    <property type="entry name" value="AMMECR1_N"/>
</dbReference>
<dbReference type="Pfam" id="PF01871">
    <property type="entry name" value="AMMECR1"/>
    <property type="match status" value="1"/>
</dbReference>
<organism evidence="2 3">
    <name type="scientific">Symbiochloris irregularis</name>
    <dbReference type="NCBI Taxonomy" id="706552"/>
    <lineage>
        <taxon>Eukaryota</taxon>
        <taxon>Viridiplantae</taxon>
        <taxon>Chlorophyta</taxon>
        <taxon>core chlorophytes</taxon>
        <taxon>Trebouxiophyceae</taxon>
        <taxon>Trebouxiales</taxon>
        <taxon>Trebouxiaceae</taxon>
        <taxon>Symbiochloris</taxon>
    </lineage>
</organism>
<evidence type="ECO:0000313" key="3">
    <source>
        <dbReference type="Proteomes" id="UP001465755"/>
    </source>
</evidence>
<dbReference type="SUPFAM" id="SSF143447">
    <property type="entry name" value="AMMECR1-like"/>
    <property type="match status" value="1"/>
</dbReference>
<name>A0AAW1PTT7_9CHLO</name>
<dbReference type="EMBL" id="JALJOQ010000005">
    <property type="protein sequence ID" value="KAK9813393.1"/>
    <property type="molecule type" value="Genomic_DNA"/>
</dbReference>
<protein>
    <recommendedName>
        <fullName evidence="1">AMMECR1 domain-containing protein</fullName>
    </recommendedName>
</protein>
<dbReference type="PROSITE" id="PS51112">
    <property type="entry name" value="AMMECR1"/>
    <property type="match status" value="1"/>
</dbReference>
<dbReference type="PANTHER" id="PTHR13016">
    <property type="entry name" value="AMMECR1 HOMOLOG"/>
    <property type="match status" value="1"/>
</dbReference>
<dbReference type="Proteomes" id="UP001465755">
    <property type="component" value="Unassembled WGS sequence"/>
</dbReference>
<accession>A0AAW1PTT7</accession>
<gene>
    <name evidence="2" type="ORF">WJX73_005137</name>
</gene>
<dbReference type="AlphaFoldDB" id="A0AAW1PTT7"/>
<dbReference type="Gene3D" id="3.30.700.20">
    <property type="entry name" value="Hypothetical protein ph0010, domain 1"/>
    <property type="match status" value="1"/>
</dbReference>
<comment type="caution">
    <text evidence="2">The sequence shown here is derived from an EMBL/GenBank/DDBJ whole genome shotgun (WGS) entry which is preliminary data.</text>
</comment>